<evidence type="ECO:0000313" key="1">
    <source>
        <dbReference type="EMBL" id="AWB83252.1"/>
    </source>
</evidence>
<accession>A0A2S0WC42</accession>
<evidence type="ECO:0000313" key="2">
    <source>
        <dbReference type="Proteomes" id="UP000244754"/>
    </source>
</evidence>
<sequence>MTTEWSVSEFAKYMNSLLKRYVAPDDGLPPEAIEVRAAWKTPQYVYCVFSVKFRGGLAYAGMEMPPMPDYEDVSSEEDTAVKGWADQLAGDPFIDELDYGPGDDIEWLGGMRDFYPRNFSEVRRMKEGDKIDGGLYLPRTNHG</sequence>
<dbReference type="AlphaFoldDB" id="A0A2S0WC42"/>
<reference evidence="2" key="1">
    <citation type="submission" date="2018-01" db="EMBL/GenBank/DDBJ databases">
        <authorList>
            <person name="Li J."/>
        </authorList>
    </citation>
    <scope>NUCLEOTIDE SEQUENCE [LARGE SCALE GENOMIC DNA]</scope>
    <source>
        <strain evidence="2">2184</strain>
    </source>
</reference>
<dbReference type="KEGG" id="clia:C3E79_01110"/>
<proteinExistence type="predicted"/>
<keyword evidence="2" id="KW-1185">Reference proteome</keyword>
<name>A0A2S0WC42_9CORY</name>
<protein>
    <submittedName>
        <fullName evidence="1">Uncharacterized protein</fullName>
    </submittedName>
</protein>
<dbReference type="EMBL" id="CP026948">
    <property type="protein sequence ID" value="AWB83252.1"/>
    <property type="molecule type" value="Genomic_DNA"/>
</dbReference>
<organism evidence="1 2">
    <name type="scientific">Corynebacterium liangguodongii</name>
    <dbReference type="NCBI Taxonomy" id="2079535"/>
    <lineage>
        <taxon>Bacteria</taxon>
        <taxon>Bacillati</taxon>
        <taxon>Actinomycetota</taxon>
        <taxon>Actinomycetes</taxon>
        <taxon>Mycobacteriales</taxon>
        <taxon>Corynebacteriaceae</taxon>
        <taxon>Corynebacterium</taxon>
    </lineage>
</organism>
<dbReference type="OrthoDB" id="4409197at2"/>
<dbReference type="RefSeq" id="WP_108403248.1">
    <property type="nucleotide sequence ID" value="NZ_CP026948.1"/>
</dbReference>
<dbReference type="Proteomes" id="UP000244754">
    <property type="component" value="Chromosome"/>
</dbReference>
<gene>
    <name evidence="1" type="ORF">C3E79_01110</name>
</gene>